<evidence type="ECO:0008006" key="6">
    <source>
        <dbReference type="Google" id="ProtNLM"/>
    </source>
</evidence>
<dbReference type="OrthoDB" id="10255285at2759"/>
<dbReference type="Gene3D" id="3.40.1000.10">
    <property type="entry name" value="Mog1/PsbP, alpha/beta/alpha sandwich"/>
    <property type="match status" value="1"/>
</dbReference>
<proteinExistence type="inferred from homology"/>
<sequence length="194" mass="21982">MASRYYEMKLYGGMMECELPKDFENASTYRTIPDHQEVFVTDTNDQSIIIEILEQADTEDDNCAKYHFDELAVDNEASSSEVITNDPIPDDNVPDLPSTAICHMVTGRQLVTKYKEKGPKAENYLLLYVAVARLKQFHVDIVISYNHPMYIAPGSSSSKMMTADPDAKASLAVFKHLLETLRITDYKLFGTPLW</sequence>
<dbReference type="GO" id="GO:0005634">
    <property type="term" value="C:nucleus"/>
    <property type="evidence" value="ECO:0007669"/>
    <property type="project" value="TreeGrafter"/>
</dbReference>
<keyword evidence="5" id="KW-1185">Reference proteome</keyword>
<dbReference type="GO" id="GO:0005085">
    <property type="term" value="F:guanyl-nucleotide exchange factor activity"/>
    <property type="evidence" value="ECO:0007669"/>
    <property type="project" value="TreeGrafter"/>
</dbReference>
<keyword evidence="3" id="KW-0653">Protein transport</keyword>
<evidence type="ECO:0000256" key="1">
    <source>
        <dbReference type="ARBA" id="ARBA00010307"/>
    </source>
</evidence>
<dbReference type="InterPro" id="IPR007681">
    <property type="entry name" value="Mog1"/>
</dbReference>
<reference evidence="4" key="1">
    <citation type="submission" date="2022-07" db="EMBL/GenBank/DDBJ databases">
        <title>Phylogenomic reconstructions and comparative analyses of Kickxellomycotina fungi.</title>
        <authorList>
            <person name="Reynolds N.K."/>
            <person name="Stajich J.E."/>
            <person name="Barry K."/>
            <person name="Grigoriev I.V."/>
            <person name="Crous P."/>
            <person name="Smith M.E."/>
        </authorList>
    </citation>
    <scope>NUCLEOTIDE SEQUENCE</scope>
    <source>
        <strain evidence="4">RSA 567</strain>
    </source>
</reference>
<evidence type="ECO:0000256" key="3">
    <source>
        <dbReference type="ARBA" id="ARBA00022927"/>
    </source>
</evidence>
<gene>
    <name evidence="4" type="ORF">H4R34_003351</name>
</gene>
<comment type="caution">
    <text evidence="4">The sequence shown here is derived from an EMBL/GenBank/DDBJ whole genome shotgun (WGS) entry which is preliminary data.</text>
</comment>
<accession>A0A9W8E949</accession>
<dbReference type="EMBL" id="JANBQB010000303">
    <property type="protein sequence ID" value="KAJ1978039.1"/>
    <property type="molecule type" value="Genomic_DNA"/>
</dbReference>
<evidence type="ECO:0000313" key="5">
    <source>
        <dbReference type="Proteomes" id="UP001151582"/>
    </source>
</evidence>
<keyword evidence="2" id="KW-0813">Transport</keyword>
<dbReference type="SUPFAM" id="SSF55724">
    <property type="entry name" value="Mog1p/PsbP-like"/>
    <property type="match status" value="1"/>
</dbReference>
<protein>
    <recommendedName>
        <fullName evidence="6">Mog1p/PsbP-like protein</fullName>
    </recommendedName>
</protein>
<dbReference type="InterPro" id="IPR016123">
    <property type="entry name" value="Mog1/PsbP_a/b/a-sand"/>
</dbReference>
<dbReference type="PANTHER" id="PTHR15837:SF0">
    <property type="entry name" value="RAN GUANINE NUCLEOTIDE RELEASE FACTOR"/>
    <property type="match status" value="1"/>
</dbReference>
<evidence type="ECO:0000313" key="4">
    <source>
        <dbReference type="EMBL" id="KAJ1978039.1"/>
    </source>
</evidence>
<organism evidence="4 5">
    <name type="scientific">Dimargaris verticillata</name>
    <dbReference type="NCBI Taxonomy" id="2761393"/>
    <lineage>
        <taxon>Eukaryota</taxon>
        <taxon>Fungi</taxon>
        <taxon>Fungi incertae sedis</taxon>
        <taxon>Zoopagomycota</taxon>
        <taxon>Kickxellomycotina</taxon>
        <taxon>Dimargaritomycetes</taxon>
        <taxon>Dimargaritales</taxon>
        <taxon>Dimargaritaceae</taxon>
        <taxon>Dimargaris</taxon>
    </lineage>
</organism>
<name>A0A9W8E949_9FUNG</name>
<dbReference type="GO" id="GO:0031267">
    <property type="term" value="F:small GTPase binding"/>
    <property type="evidence" value="ECO:0007669"/>
    <property type="project" value="TreeGrafter"/>
</dbReference>
<evidence type="ECO:0000256" key="2">
    <source>
        <dbReference type="ARBA" id="ARBA00022448"/>
    </source>
</evidence>
<dbReference type="Pfam" id="PF04603">
    <property type="entry name" value="Mog1"/>
    <property type="match status" value="1"/>
</dbReference>
<dbReference type="GO" id="GO:0006606">
    <property type="term" value="P:protein import into nucleus"/>
    <property type="evidence" value="ECO:0007669"/>
    <property type="project" value="TreeGrafter"/>
</dbReference>
<comment type="similarity">
    <text evidence="1">Belongs to the MOG1 family.</text>
</comment>
<dbReference type="PANTHER" id="PTHR15837">
    <property type="entry name" value="RAN GUANINE NUCLEOTIDE RELEASE FACTOR"/>
    <property type="match status" value="1"/>
</dbReference>
<dbReference type="AlphaFoldDB" id="A0A9W8E949"/>
<dbReference type="Proteomes" id="UP001151582">
    <property type="component" value="Unassembled WGS sequence"/>
</dbReference>